<dbReference type="Gene3D" id="1.20.120.1630">
    <property type="match status" value="1"/>
</dbReference>
<gene>
    <name evidence="7" type="ORF">DFR30_2468</name>
</gene>
<dbReference type="PANTHER" id="PTHR31040">
    <property type="entry name" value="NURIM"/>
    <property type="match status" value="1"/>
</dbReference>
<comment type="caution">
    <text evidence="7">The sequence shown here is derived from an EMBL/GenBank/DDBJ whole genome shotgun (WGS) entry which is preliminary data.</text>
</comment>
<keyword evidence="8" id="KW-1185">Reference proteome</keyword>
<feature type="transmembrane region" description="Helical" evidence="6">
    <location>
        <begin position="137"/>
        <end position="167"/>
    </location>
</feature>
<dbReference type="GO" id="GO:0016020">
    <property type="term" value="C:membrane"/>
    <property type="evidence" value="ECO:0007669"/>
    <property type="project" value="UniProtKB-SubCell"/>
</dbReference>
<feature type="transmembrane region" description="Helical" evidence="6">
    <location>
        <begin position="80"/>
        <end position="100"/>
    </location>
</feature>
<keyword evidence="3 6" id="KW-0812">Transmembrane</keyword>
<keyword evidence="4 6" id="KW-1133">Transmembrane helix</keyword>
<keyword evidence="5 6" id="KW-0472">Membrane</keyword>
<organism evidence="7 8">
    <name type="scientific">Thiogranum longum</name>
    <dbReference type="NCBI Taxonomy" id="1537524"/>
    <lineage>
        <taxon>Bacteria</taxon>
        <taxon>Pseudomonadati</taxon>
        <taxon>Pseudomonadota</taxon>
        <taxon>Gammaproteobacteria</taxon>
        <taxon>Chromatiales</taxon>
        <taxon>Ectothiorhodospiraceae</taxon>
        <taxon>Thiogranum</taxon>
    </lineage>
</organism>
<dbReference type="EMBL" id="SMFX01000001">
    <property type="protein sequence ID" value="TCK19171.1"/>
    <property type="molecule type" value="Genomic_DNA"/>
</dbReference>
<comment type="similarity">
    <text evidence="2">Belongs to the nurim family.</text>
</comment>
<proteinExistence type="inferred from homology"/>
<dbReference type="InterPro" id="IPR033580">
    <property type="entry name" value="Nurim-like"/>
</dbReference>
<feature type="transmembrane region" description="Helical" evidence="6">
    <location>
        <begin position="46"/>
        <end position="68"/>
    </location>
</feature>
<evidence type="ECO:0000313" key="8">
    <source>
        <dbReference type="Proteomes" id="UP000295707"/>
    </source>
</evidence>
<sequence>MTPETQLVILAASWMIYGALHSLLAADRIKQLVSNAFPAGHRAYRLIYNLLAGILLLIPLWLMARYPGDPLWHWPGPLRWFMDGAAIAAIAGFAFSLRMYDNAEFLGLGQLSCPAGEIRKIPPMSISTPHRFVRHPWYFYGLVILWTREMNAALLISAIVITLYLVIGSRLEERKLVRCYGEAYRAYQRQVPALIPLPWRFLTRSQADAILKLANQ</sequence>
<dbReference type="Proteomes" id="UP000295707">
    <property type="component" value="Unassembled WGS sequence"/>
</dbReference>
<evidence type="ECO:0000256" key="4">
    <source>
        <dbReference type="ARBA" id="ARBA00022989"/>
    </source>
</evidence>
<keyword evidence="7" id="KW-0808">Transferase</keyword>
<evidence type="ECO:0000256" key="2">
    <source>
        <dbReference type="ARBA" id="ARBA00010631"/>
    </source>
</evidence>
<dbReference type="AlphaFoldDB" id="A0A4R1HEL6"/>
<reference evidence="7 8" key="1">
    <citation type="submission" date="2019-03" db="EMBL/GenBank/DDBJ databases">
        <title>Genomic Encyclopedia of Type Strains, Phase IV (KMG-IV): sequencing the most valuable type-strain genomes for metagenomic binning, comparative biology and taxonomic classification.</title>
        <authorList>
            <person name="Goeker M."/>
        </authorList>
    </citation>
    <scope>NUCLEOTIDE SEQUENCE [LARGE SCALE GENOMIC DNA]</scope>
    <source>
        <strain evidence="7 8">DSM 19610</strain>
    </source>
</reference>
<dbReference type="GO" id="GO:0032259">
    <property type="term" value="P:methylation"/>
    <property type="evidence" value="ECO:0007669"/>
    <property type="project" value="UniProtKB-KW"/>
</dbReference>
<name>A0A4R1HEL6_9GAMM</name>
<evidence type="ECO:0000256" key="5">
    <source>
        <dbReference type="ARBA" id="ARBA00023136"/>
    </source>
</evidence>
<keyword evidence="7" id="KW-0489">Methyltransferase</keyword>
<comment type="subcellular location">
    <subcellularLocation>
        <location evidence="1">Membrane</location>
        <topology evidence="1">Multi-pass membrane protein</topology>
    </subcellularLocation>
</comment>
<evidence type="ECO:0000313" key="7">
    <source>
        <dbReference type="EMBL" id="TCK19171.1"/>
    </source>
</evidence>
<evidence type="ECO:0000256" key="1">
    <source>
        <dbReference type="ARBA" id="ARBA00004141"/>
    </source>
</evidence>
<dbReference type="PANTHER" id="PTHR31040:SF1">
    <property type="entry name" value="NURIM"/>
    <property type="match status" value="1"/>
</dbReference>
<accession>A0A4R1HEL6</accession>
<evidence type="ECO:0000256" key="3">
    <source>
        <dbReference type="ARBA" id="ARBA00022692"/>
    </source>
</evidence>
<dbReference type="RefSeq" id="WP_132973597.1">
    <property type="nucleotide sequence ID" value="NZ_SMFX01000001.1"/>
</dbReference>
<evidence type="ECO:0000256" key="6">
    <source>
        <dbReference type="SAM" id="Phobius"/>
    </source>
</evidence>
<dbReference type="GO" id="GO:0008168">
    <property type="term" value="F:methyltransferase activity"/>
    <property type="evidence" value="ECO:0007669"/>
    <property type="project" value="UniProtKB-KW"/>
</dbReference>
<dbReference type="OrthoDB" id="9789029at2"/>
<feature type="transmembrane region" description="Helical" evidence="6">
    <location>
        <begin position="7"/>
        <end position="26"/>
    </location>
</feature>
<protein>
    <submittedName>
        <fullName evidence="7">Protein-S-isoprenylcysteine O-methyltransferase Ste14</fullName>
    </submittedName>
</protein>